<proteinExistence type="predicted"/>
<reference evidence="1" key="1">
    <citation type="submission" date="2022-08" db="EMBL/GenBank/DDBJ databases">
        <title>Genome Sequence of Lecanicillium fungicola.</title>
        <authorList>
            <person name="Buettner E."/>
        </authorList>
    </citation>
    <scope>NUCLEOTIDE SEQUENCE</scope>
    <source>
        <strain evidence="1">Babe33</strain>
    </source>
</reference>
<accession>A0ACC1MMC5</accession>
<sequence>MFAKIALVSFLLAGSASCREIPDNIRAFYNSVKSQGQCNDVLASGFYAKESTGPDWDYCGDHLKDFNVLYHQGKNGKLLDMDVDCDGLQGGPADDGRCKKSTDTQTQSSFQDTLQSYNRGIKDLNANVMPYVVFGNKGKKGWLRDF</sequence>
<name>A0ACC1MMC5_9HYPO</name>
<dbReference type="EMBL" id="JANJQO010002082">
    <property type="protein sequence ID" value="KAJ2968152.1"/>
    <property type="molecule type" value="Genomic_DNA"/>
</dbReference>
<protein>
    <submittedName>
        <fullName evidence="1">Uncharacterized protein</fullName>
    </submittedName>
</protein>
<gene>
    <name evidence="1" type="ORF">NQ176_g9317</name>
</gene>
<keyword evidence="2" id="KW-1185">Reference proteome</keyword>
<dbReference type="Proteomes" id="UP001143910">
    <property type="component" value="Unassembled WGS sequence"/>
</dbReference>
<evidence type="ECO:0000313" key="2">
    <source>
        <dbReference type="Proteomes" id="UP001143910"/>
    </source>
</evidence>
<evidence type="ECO:0000313" key="1">
    <source>
        <dbReference type="EMBL" id="KAJ2968152.1"/>
    </source>
</evidence>
<organism evidence="1 2">
    <name type="scientific">Zarea fungicola</name>
    <dbReference type="NCBI Taxonomy" id="93591"/>
    <lineage>
        <taxon>Eukaryota</taxon>
        <taxon>Fungi</taxon>
        <taxon>Dikarya</taxon>
        <taxon>Ascomycota</taxon>
        <taxon>Pezizomycotina</taxon>
        <taxon>Sordariomycetes</taxon>
        <taxon>Hypocreomycetidae</taxon>
        <taxon>Hypocreales</taxon>
        <taxon>Cordycipitaceae</taxon>
        <taxon>Zarea</taxon>
    </lineage>
</organism>
<comment type="caution">
    <text evidence="1">The sequence shown here is derived from an EMBL/GenBank/DDBJ whole genome shotgun (WGS) entry which is preliminary data.</text>
</comment>